<dbReference type="Pfam" id="PF04264">
    <property type="entry name" value="YceI"/>
    <property type="match status" value="1"/>
</dbReference>
<sequence length="175" mass="18536">MATDVTPERLAGTWNFAPVHSAATFSVKYLVAPFRGELTDVQAQLEGGRLTGAVKVASIAVKDENLAAHLQGPDFFDAEQHPEIAFSSDRIEIDGDRVTLTGELTIKGVSQPVTATGTISGPTEDFMGNVRLGLSLEATIDRTAYGVSWNAPLPKGGNALGNDVTLAVELEFHKA</sequence>
<proteinExistence type="inferred from homology"/>
<name>A0A9E6Y251_9ACTN</name>
<dbReference type="InterPro" id="IPR036761">
    <property type="entry name" value="TTHA0802/YceI-like_sf"/>
</dbReference>
<dbReference type="Proteomes" id="UP001162834">
    <property type="component" value="Chromosome"/>
</dbReference>
<keyword evidence="4" id="KW-1185">Reference proteome</keyword>
<dbReference type="EMBL" id="CP087164">
    <property type="protein sequence ID" value="UGS38675.1"/>
    <property type="molecule type" value="Genomic_DNA"/>
</dbReference>
<gene>
    <name evidence="3" type="ORF">DSM104329_05105</name>
</gene>
<feature type="domain" description="Lipid/polyisoprenoid-binding YceI-like" evidence="2">
    <location>
        <begin position="13"/>
        <end position="173"/>
    </location>
</feature>
<evidence type="ECO:0000313" key="4">
    <source>
        <dbReference type="Proteomes" id="UP001162834"/>
    </source>
</evidence>
<accession>A0A9E6Y251</accession>
<protein>
    <recommendedName>
        <fullName evidence="2">Lipid/polyisoprenoid-binding YceI-like domain-containing protein</fullName>
    </recommendedName>
</protein>
<evidence type="ECO:0000313" key="3">
    <source>
        <dbReference type="EMBL" id="UGS38675.1"/>
    </source>
</evidence>
<reference evidence="3" key="1">
    <citation type="journal article" date="2022" name="Int. J. Syst. Evol. Microbiol.">
        <title>Pseudomonas aegrilactucae sp. nov. and Pseudomonas morbosilactucae sp. nov., pathogens causing bacterial rot of lettuce in Japan.</title>
        <authorList>
            <person name="Sawada H."/>
            <person name="Fujikawa T."/>
            <person name="Satou M."/>
        </authorList>
    </citation>
    <scope>NUCLEOTIDE SEQUENCE</scope>
    <source>
        <strain evidence="3">0166_1</strain>
    </source>
</reference>
<dbReference type="AlphaFoldDB" id="A0A9E6Y251"/>
<evidence type="ECO:0000256" key="1">
    <source>
        <dbReference type="ARBA" id="ARBA00008812"/>
    </source>
</evidence>
<dbReference type="PANTHER" id="PTHR34406">
    <property type="entry name" value="PROTEIN YCEI"/>
    <property type="match status" value="1"/>
</dbReference>
<dbReference type="RefSeq" id="WP_259312693.1">
    <property type="nucleotide sequence ID" value="NZ_CP087164.1"/>
</dbReference>
<dbReference type="PANTHER" id="PTHR34406:SF1">
    <property type="entry name" value="PROTEIN YCEI"/>
    <property type="match status" value="1"/>
</dbReference>
<dbReference type="SUPFAM" id="SSF101874">
    <property type="entry name" value="YceI-like"/>
    <property type="match status" value="1"/>
</dbReference>
<evidence type="ECO:0000259" key="2">
    <source>
        <dbReference type="SMART" id="SM00867"/>
    </source>
</evidence>
<comment type="similarity">
    <text evidence="1">Belongs to the UPF0312 family.</text>
</comment>
<organism evidence="3 4">
    <name type="scientific">Capillimicrobium parvum</name>
    <dbReference type="NCBI Taxonomy" id="2884022"/>
    <lineage>
        <taxon>Bacteria</taxon>
        <taxon>Bacillati</taxon>
        <taxon>Actinomycetota</taxon>
        <taxon>Thermoleophilia</taxon>
        <taxon>Solirubrobacterales</taxon>
        <taxon>Capillimicrobiaceae</taxon>
        <taxon>Capillimicrobium</taxon>
    </lineage>
</organism>
<dbReference type="KEGG" id="sbae:DSM104329_05105"/>
<dbReference type="InterPro" id="IPR007372">
    <property type="entry name" value="Lipid/polyisoprenoid-bd_YceI"/>
</dbReference>
<dbReference type="SMART" id="SM00867">
    <property type="entry name" value="YceI"/>
    <property type="match status" value="1"/>
</dbReference>
<dbReference type="Gene3D" id="2.40.128.110">
    <property type="entry name" value="Lipid/polyisoprenoid-binding, YceI-like"/>
    <property type="match status" value="1"/>
</dbReference>